<dbReference type="InterPro" id="IPR050595">
    <property type="entry name" value="Bact_response_regulator"/>
</dbReference>
<dbReference type="AlphaFoldDB" id="A0A5Q0BTK0"/>
<dbReference type="Gene3D" id="3.40.50.2300">
    <property type="match status" value="1"/>
</dbReference>
<protein>
    <submittedName>
        <fullName evidence="4">Response regulator</fullName>
    </submittedName>
</protein>
<dbReference type="PANTHER" id="PTHR44591:SF25">
    <property type="entry name" value="CHEMOTAXIS TWO-COMPONENT RESPONSE REGULATOR"/>
    <property type="match status" value="1"/>
</dbReference>
<dbReference type="OrthoDB" id="9800897at2"/>
<keyword evidence="5" id="KW-1185">Reference proteome</keyword>
<evidence type="ECO:0000259" key="3">
    <source>
        <dbReference type="PROSITE" id="PS50110"/>
    </source>
</evidence>
<evidence type="ECO:0000256" key="1">
    <source>
        <dbReference type="ARBA" id="ARBA00022553"/>
    </source>
</evidence>
<dbReference type="InterPro" id="IPR011006">
    <property type="entry name" value="CheY-like_superfamily"/>
</dbReference>
<reference evidence="4 5" key="1">
    <citation type="submission" date="2019-09" db="EMBL/GenBank/DDBJ databases">
        <title>Ecophysiology of the spiral-shaped methanotroph Methylospira mobilis as revealed by the complete genome sequence.</title>
        <authorList>
            <person name="Oshkin I.Y."/>
            <person name="Dedysh S.N."/>
            <person name="Miroshnikov K."/>
            <person name="Danilova O.V."/>
            <person name="Hakobyan A."/>
            <person name="Liesack W."/>
        </authorList>
    </citation>
    <scope>NUCLEOTIDE SEQUENCE [LARGE SCALE GENOMIC DNA]</scope>
    <source>
        <strain evidence="4 5">Shm1</strain>
    </source>
</reference>
<dbReference type="EMBL" id="CP044205">
    <property type="protein sequence ID" value="QFY44986.1"/>
    <property type="molecule type" value="Genomic_DNA"/>
</dbReference>
<evidence type="ECO:0000313" key="5">
    <source>
        <dbReference type="Proteomes" id="UP000325755"/>
    </source>
</evidence>
<feature type="domain" description="Response regulatory" evidence="3">
    <location>
        <begin position="4"/>
        <end position="120"/>
    </location>
</feature>
<evidence type="ECO:0000256" key="2">
    <source>
        <dbReference type="PROSITE-ProRule" id="PRU00169"/>
    </source>
</evidence>
<accession>A0A5Q0BTK0</accession>
<dbReference type="InterPro" id="IPR001789">
    <property type="entry name" value="Sig_transdc_resp-reg_receiver"/>
</dbReference>
<dbReference type="CDD" id="cd17562">
    <property type="entry name" value="REC_CheY4-like"/>
    <property type="match status" value="1"/>
</dbReference>
<dbReference type="Proteomes" id="UP000325755">
    <property type="component" value="Chromosome"/>
</dbReference>
<keyword evidence="1 2" id="KW-0597">Phosphoprotein</keyword>
<organism evidence="4 5">
    <name type="scientific">Candidatus Methylospira mobilis</name>
    <dbReference type="NCBI Taxonomy" id="1808979"/>
    <lineage>
        <taxon>Bacteria</taxon>
        <taxon>Pseudomonadati</taxon>
        <taxon>Pseudomonadota</taxon>
        <taxon>Gammaproteobacteria</taxon>
        <taxon>Methylococcales</taxon>
        <taxon>Methylococcaceae</taxon>
        <taxon>Candidatus Methylospira</taxon>
    </lineage>
</organism>
<dbReference type="Pfam" id="PF00072">
    <property type="entry name" value="Response_reg"/>
    <property type="match status" value="1"/>
</dbReference>
<dbReference type="PROSITE" id="PS50110">
    <property type="entry name" value="RESPONSE_REGULATORY"/>
    <property type="match status" value="1"/>
</dbReference>
<evidence type="ECO:0000313" key="4">
    <source>
        <dbReference type="EMBL" id="QFY44986.1"/>
    </source>
</evidence>
<dbReference type="KEGG" id="mmob:F6R98_07230"/>
<dbReference type="PANTHER" id="PTHR44591">
    <property type="entry name" value="STRESS RESPONSE REGULATOR PROTEIN 1"/>
    <property type="match status" value="1"/>
</dbReference>
<dbReference type="SMART" id="SM00448">
    <property type="entry name" value="REC"/>
    <property type="match status" value="1"/>
</dbReference>
<feature type="modified residue" description="4-aspartylphosphate" evidence="2">
    <location>
        <position position="53"/>
    </location>
</feature>
<gene>
    <name evidence="4" type="ORF">F6R98_07230</name>
</gene>
<dbReference type="SUPFAM" id="SSF52172">
    <property type="entry name" value="CheY-like"/>
    <property type="match status" value="1"/>
</dbReference>
<name>A0A5Q0BTK0_9GAMM</name>
<dbReference type="InParanoid" id="A0A5Q0BTK0"/>
<sequence length="125" mass="13881">MTKTILAVDDSRSLRQMVTYSLASAGYEVTEAVDGRDGWEKSQIQTFNLVLTDQNMPQLDGLGLIRALRATDVYRTTPILMLTTESSDEMKMMGRQAGATGWLVKPFDPQKLIDVVKKVIGDPND</sequence>
<proteinExistence type="predicted"/>
<dbReference type="GO" id="GO:0000160">
    <property type="term" value="P:phosphorelay signal transduction system"/>
    <property type="evidence" value="ECO:0007669"/>
    <property type="project" value="InterPro"/>
</dbReference>